<keyword evidence="3" id="KW-0812">Transmembrane</keyword>
<dbReference type="EC" id="2.7.7.65" evidence="1"/>
<evidence type="ECO:0000313" key="6">
    <source>
        <dbReference type="Proteomes" id="UP000015520"/>
    </source>
</evidence>
<dbReference type="NCBIfam" id="TIGR00254">
    <property type="entry name" value="GGDEF"/>
    <property type="match status" value="1"/>
</dbReference>
<dbReference type="PANTHER" id="PTHR45138">
    <property type="entry name" value="REGULATORY COMPONENTS OF SENSORY TRANSDUCTION SYSTEM"/>
    <property type="match status" value="1"/>
</dbReference>
<dbReference type="SUPFAM" id="SSF55073">
    <property type="entry name" value="Nucleotide cyclase"/>
    <property type="match status" value="1"/>
</dbReference>
<dbReference type="InterPro" id="IPR000160">
    <property type="entry name" value="GGDEF_dom"/>
</dbReference>
<feature type="transmembrane region" description="Helical" evidence="3">
    <location>
        <begin position="267"/>
        <end position="289"/>
    </location>
</feature>
<dbReference type="Pfam" id="PF00990">
    <property type="entry name" value="GGDEF"/>
    <property type="match status" value="1"/>
</dbReference>
<dbReference type="InterPro" id="IPR050469">
    <property type="entry name" value="Diguanylate_Cyclase"/>
</dbReference>
<dbReference type="CDD" id="cd01949">
    <property type="entry name" value="GGDEF"/>
    <property type="match status" value="1"/>
</dbReference>
<dbReference type="OrthoDB" id="9772835at2"/>
<dbReference type="AlphaFoldDB" id="T0JEZ1"/>
<keyword evidence="3" id="KW-0472">Membrane</keyword>
<dbReference type="PANTHER" id="PTHR45138:SF9">
    <property type="entry name" value="DIGUANYLATE CYCLASE DGCM-RELATED"/>
    <property type="match status" value="1"/>
</dbReference>
<dbReference type="Proteomes" id="UP000015520">
    <property type="component" value="Unassembled WGS sequence"/>
</dbReference>
<reference evidence="5 6" key="1">
    <citation type="submission" date="2013-07" db="EMBL/GenBank/DDBJ databases">
        <title>Sulfurimonas hongkongensis AST-10 Genome Sequencing.</title>
        <authorList>
            <person name="Cai L."/>
            <person name="Zhang T."/>
        </authorList>
    </citation>
    <scope>NUCLEOTIDE SEQUENCE [LARGE SCALE GENOMIC DNA]</scope>
    <source>
        <strain evidence="5 6">AST-10</strain>
    </source>
</reference>
<dbReference type="FunFam" id="3.30.70.270:FF:000001">
    <property type="entry name" value="Diguanylate cyclase domain protein"/>
    <property type="match status" value="1"/>
</dbReference>
<dbReference type="RefSeq" id="WP_021287512.1">
    <property type="nucleotide sequence ID" value="NZ_AUPZ01000007.1"/>
</dbReference>
<dbReference type="Gene3D" id="3.30.70.270">
    <property type="match status" value="1"/>
</dbReference>
<dbReference type="PATRIC" id="fig|1172190.3.peg.1212"/>
<evidence type="ECO:0000256" key="2">
    <source>
        <dbReference type="ARBA" id="ARBA00034247"/>
    </source>
</evidence>
<sequence>MDFLNFKKDSLTMSKHQAESSFMREQVGSLILLKQKATVAMALSLANDKNLALKVKNKKIEQDYYKQLIEKLTRETLYKNIWIQLFDKDINTLYRSWSHKRGDNLSNIRADLIRAVEDKKVIYSISAAKFNLSLKAIVPLFIKDEFVGIIEVISHFNSISKELKKSDIDSVVVLGKEYKEQLEEPFTKIFMGDYYVANFDAPKELMKRMQRDGVESYFIKGCKIVDDRIVTSYELKDPDGTLFGHYVMFKKINSLSNLDLDYFMFKWLTFGLVFVMSVAIIVSMMLFFANRRQKEYFHNIIDSSTNIVMVNDTKNIIDVNKIFFKYFSRYKTLQEFKKNHRSISDFFVAEDGYLQEDIGGVNWIKYVVKNPKETHKIKLDIFGKVYCFSVGAAKLLSTSEHYSVILSDITEQEIYKKELELLSITDELTNTGNRRYFERKLKEEISRASRYNYPFSLVMFDIDHFKVVNDKYGHAIGDEVLKEYSKLVNSNLREADVLCRVGGEEFMIILPYTSKDAAKEIAQKLRVAIESHKKVISITMSFGVVEFEEGDDFESIYKRVDDALYSAKRNGRNMVVVQ</sequence>
<dbReference type="InterPro" id="IPR029151">
    <property type="entry name" value="Sensor-like_sf"/>
</dbReference>
<dbReference type="InterPro" id="IPR043128">
    <property type="entry name" value="Rev_trsase/Diguanyl_cyclase"/>
</dbReference>
<dbReference type="SMART" id="SM00267">
    <property type="entry name" value="GGDEF"/>
    <property type="match status" value="1"/>
</dbReference>
<keyword evidence="3" id="KW-1133">Transmembrane helix</keyword>
<organism evidence="5 6">
    <name type="scientific">Sulfurimonas hongkongensis</name>
    <dbReference type="NCBI Taxonomy" id="1172190"/>
    <lineage>
        <taxon>Bacteria</taxon>
        <taxon>Pseudomonadati</taxon>
        <taxon>Campylobacterota</taxon>
        <taxon>Epsilonproteobacteria</taxon>
        <taxon>Campylobacterales</taxon>
        <taxon>Sulfurimonadaceae</taxon>
        <taxon>Sulfurimonas</taxon>
    </lineage>
</organism>
<accession>T0JEZ1</accession>
<dbReference type="InterPro" id="IPR029787">
    <property type="entry name" value="Nucleotide_cyclase"/>
</dbReference>
<dbReference type="EMBL" id="AUPZ01000007">
    <property type="protein sequence ID" value="EQB39590.1"/>
    <property type="molecule type" value="Genomic_DNA"/>
</dbReference>
<dbReference type="STRING" id="1172190.M947_06245"/>
<dbReference type="GO" id="GO:0052621">
    <property type="term" value="F:diguanylate cyclase activity"/>
    <property type="evidence" value="ECO:0007669"/>
    <property type="project" value="UniProtKB-EC"/>
</dbReference>
<gene>
    <name evidence="5" type="ORF">M947_06245</name>
</gene>
<comment type="catalytic activity">
    <reaction evidence="2">
        <text>2 GTP = 3',3'-c-di-GMP + 2 diphosphate</text>
        <dbReference type="Rhea" id="RHEA:24898"/>
        <dbReference type="ChEBI" id="CHEBI:33019"/>
        <dbReference type="ChEBI" id="CHEBI:37565"/>
        <dbReference type="ChEBI" id="CHEBI:58805"/>
        <dbReference type="EC" id="2.7.7.65"/>
    </reaction>
</comment>
<proteinExistence type="predicted"/>
<dbReference type="SUPFAM" id="SSF103190">
    <property type="entry name" value="Sensory domain-like"/>
    <property type="match status" value="1"/>
</dbReference>
<evidence type="ECO:0000256" key="3">
    <source>
        <dbReference type="SAM" id="Phobius"/>
    </source>
</evidence>
<evidence type="ECO:0000259" key="4">
    <source>
        <dbReference type="PROSITE" id="PS50887"/>
    </source>
</evidence>
<evidence type="ECO:0000256" key="1">
    <source>
        <dbReference type="ARBA" id="ARBA00012528"/>
    </source>
</evidence>
<dbReference type="PROSITE" id="PS50887">
    <property type="entry name" value="GGDEF"/>
    <property type="match status" value="1"/>
</dbReference>
<keyword evidence="6" id="KW-1185">Reference proteome</keyword>
<evidence type="ECO:0000313" key="5">
    <source>
        <dbReference type="EMBL" id="EQB39590.1"/>
    </source>
</evidence>
<dbReference type="Gene3D" id="3.30.450.20">
    <property type="entry name" value="PAS domain"/>
    <property type="match status" value="1"/>
</dbReference>
<comment type="caution">
    <text evidence="5">The sequence shown here is derived from an EMBL/GenBank/DDBJ whole genome shotgun (WGS) entry which is preliminary data.</text>
</comment>
<name>T0JEZ1_9BACT</name>
<protein>
    <recommendedName>
        <fullName evidence="1">diguanylate cyclase</fullName>
        <ecNumber evidence="1">2.7.7.65</ecNumber>
    </recommendedName>
</protein>
<dbReference type="eggNOG" id="COG3706">
    <property type="taxonomic scope" value="Bacteria"/>
</dbReference>
<feature type="domain" description="GGDEF" evidence="4">
    <location>
        <begin position="453"/>
        <end position="578"/>
    </location>
</feature>